<proteinExistence type="inferred from homology"/>
<evidence type="ECO:0000313" key="6">
    <source>
        <dbReference type="EMBL" id="AET68898.1"/>
    </source>
</evidence>
<keyword evidence="7" id="KW-1185">Reference proteome</keyword>
<dbReference type="eggNOG" id="COG0791">
    <property type="taxonomic scope" value="Bacteria"/>
</dbReference>
<reference evidence="6 7" key="2">
    <citation type="journal article" date="2012" name="J. Bacteriol.">
        <title>Complete genome sequences of Desulfosporosinus orientis DSM765T, Desulfosporosinus youngiae DSM17734T, Desulfosporosinus meridiei DSM13257T, and Desulfosporosinus acidiphilus DSM22704T.</title>
        <authorList>
            <person name="Pester M."/>
            <person name="Brambilla E."/>
            <person name="Alazard D."/>
            <person name="Rattei T."/>
            <person name="Weinmaier T."/>
            <person name="Han J."/>
            <person name="Lucas S."/>
            <person name="Lapidus A."/>
            <person name="Cheng J.F."/>
            <person name="Goodwin L."/>
            <person name="Pitluck S."/>
            <person name="Peters L."/>
            <person name="Ovchinnikova G."/>
            <person name="Teshima H."/>
            <person name="Detter J.C."/>
            <person name="Han C.S."/>
            <person name="Tapia R."/>
            <person name="Land M.L."/>
            <person name="Hauser L."/>
            <person name="Kyrpides N.C."/>
            <person name="Ivanova N.N."/>
            <person name="Pagani I."/>
            <person name="Huntmann M."/>
            <person name="Wei C.L."/>
            <person name="Davenport K.W."/>
            <person name="Daligault H."/>
            <person name="Chain P.S."/>
            <person name="Chen A."/>
            <person name="Mavromatis K."/>
            <person name="Markowitz V."/>
            <person name="Szeto E."/>
            <person name="Mikhailova N."/>
            <person name="Pati A."/>
            <person name="Wagner M."/>
            <person name="Woyke T."/>
            <person name="Ollivier B."/>
            <person name="Klenk H.P."/>
            <person name="Spring S."/>
            <person name="Loy A."/>
        </authorList>
    </citation>
    <scope>NUCLEOTIDE SEQUENCE [LARGE SCALE GENOMIC DNA]</scope>
    <source>
        <strain evidence="7">ATCC 19365 / DSM 765 / NCIMB 8382 / VKM B-1628</strain>
    </source>
</reference>
<dbReference type="Gene3D" id="3.90.1720.10">
    <property type="entry name" value="endopeptidase domain like (from Nostoc punctiforme)"/>
    <property type="match status" value="1"/>
</dbReference>
<dbReference type="PATRIC" id="fig|768706.3.peg.3430"/>
<feature type="domain" description="NlpC/P60" evidence="5">
    <location>
        <begin position="123"/>
        <end position="243"/>
    </location>
</feature>
<dbReference type="STRING" id="768706.Desor_3403"/>
<dbReference type="GO" id="GO:0006508">
    <property type="term" value="P:proteolysis"/>
    <property type="evidence" value="ECO:0007669"/>
    <property type="project" value="UniProtKB-KW"/>
</dbReference>
<name>G7WFM5_DESOD</name>
<reference evidence="7" key="1">
    <citation type="submission" date="2011-11" db="EMBL/GenBank/DDBJ databases">
        <title>Complete sequence of Desulfosporosinus orientis DSM 765.</title>
        <authorList>
            <person name="Lucas S."/>
            <person name="Han J."/>
            <person name="Lapidus A."/>
            <person name="Cheng J.-F."/>
            <person name="Goodwin L."/>
            <person name="Pitluck S."/>
            <person name="Peters L."/>
            <person name="Ovchinnikova G."/>
            <person name="Teshima H."/>
            <person name="Detter J.C."/>
            <person name="Han C."/>
            <person name="Tapia R."/>
            <person name="Land M."/>
            <person name="Hauser L."/>
            <person name="Kyrpides N."/>
            <person name="Ivanova N."/>
            <person name="Pagani I."/>
            <person name="Pester M."/>
            <person name="Spring S."/>
            <person name="Ollivier B."/>
            <person name="Rattei T."/>
            <person name="Klenk H.-P."/>
            <person name="Wagner M."/>
            <person name="Loy A."/>
            <person name="Woyke T."/>
        </authorList>
    </citation>
    <scope>NUCLEOTIDE SEQUENCE [LARGE SCALE GENOMIC DNA]</scope>
    <source>
        <strain evidence="7">ATCC 19365 / DSM 765 / NCIMB 8382 / VKM B-1628</strain>
    </source>
</reference>
<evidence type="ECO:0000256" key="1">
    <source>
        <dbReference type="ARBA" id="ARBA00007074"/>
    </source>
</evidence>
<evidence type="ECO:0000256" key="2">
    <source>
        <dbReference type="ARBA" id="ARBA00022670"/>
    </source>
</evidence>
<keyword evidence="4" id="KW-0788">Thiol protease</keyword>
<dbReference type="GO" id="GO:0008234">
    <property type="term" value="F:cysteine-type peptidase activity"/>
    <property type="evidence" value="ECO:0007669"/>
    <property type="project" value="UniProtKB-KW"/>
</dbReference>
<dbReference type="PANTHER" id="PTHR47053">
    <property type="entry name" value="MUREIN DD-ENDOPEPTIDASE MEPH-RELATED"/>
    <property type="match status" value="1"/>
</dbReference>
<dbReference type="MEROPS" id="C40.006"/>
<evidence type="ECO:0000259" key="5">
    <source>
        <dbReference type="PROSITE" id="PS51935"/>
    </source>
</evidence>
<comment type="similarity">
    <text evidence="1">Belongs to the peptidase C40 family.</text>
</comment>
<dbReference type="InterPro" id="IPR051202">
    <property type="entry name" value="Peptidase_C40"/>
</dbReference>
<dbReference type="Pfam" id="PF00877">
    <property type="entry name" value="NLPC_P60"/>
    <property type="match status" value="1"/>
</dbReference>
<dbReference type="Proteomes" id="UP000006346">
    <property type="component" value="Chromosome"/>
</dbReference>
<dbReference type="SUPFAM" id="SSF54001">
    <property type="entry name" value="Cysteine proteinases"/>
    <property type="match status" value="1"/>
</dbReference>
<protein>
    <submittedName>
        <fullName evidence="6">Cell wall-associated hydrolase, invasion-associated protein</fullName>
    </submittedName>
</protein>
<dbReference type="HOGENOM" id="CLU_016043_1_6_9"/>
<dbReference type="InterPro" id="IPR038765">
    <property type="entry name" value="Papain-like_cys_pep_sf"/>
</dbReference>
<keyword evidence="3 6" id="KW-0378">Hydrolase</keyword>
<dbReference type="PROSITE" id="PS51935">
    <property type="entry name" value="NLPC_P60"/>
    <property type="match status" value="1"/>
</dbReference>
<dbReference type="AlphaFoldDB" id="G7WFM5"/>
<gene>
    <name evidence="6" type="ordered locus">Desor_3403</name>
</gene>
<dbReference type="PANTHER" id="PTHR47053:SF1">
    <property type="entry name" value="MUREIN DD-ENDOPEPTIDASE MEPH-RELATED"/>
    <property type="match status" value="1"/>
</dbReference>
<evidence type="ECO:0000256" key="4">
    <source>
        <dbReference type="ARBA" id="ARBA00022807"/>
    </source>
</evidence>
<sequence>MEVSSFTCKWLGSATLATLILASSLPLLTSPKPMESYIAVKPSLLASTTLSKQTYTQAVRKEMQWVESPIKTNNAVIDATASEKPVSTLSKAVAVVATEQKVQPTVSERKTVQVAEVQLQVSRSQNTTLVDNAVSLVGVPYVFGGTSRKGFDCSGYTQYVFKGSGISLPRTSWSQFNVGLKITKDQLQTGDLLFFSTYAKGPSHVGIYIGGGNFIHASNSGVRITSLNDNYYAKRYLGARRVS</sequence>
<evidence type="ECO:0000256" key="3">
    <source>
        <dbReference type="ARBA" id="ARBA00022801"/>
    </source>
</evidence>
<evidence type="ECO:0000313" key="7">
    <source>
        <dbReference type="Proteomes" id="UP000006346"/>
    </source>
</evidence>
<organism evidence="6 7">
    <name type="scientific">Desulfosporosinus orientis (strain ATCC 19365 / DSM 765 / NCIMB 8382 / VKM B-1628 / Singapore I)</name>
    <name type="common">Desulfotomaculum orientis</name>
    <dbReference type="NCBI Taxonomy" id="768706"/>
    <lineage>
        <taxon>Bacteria</taxon>
        <taxon>Bacillati</taxon>
        <taxon>Bacillota</taxon>
        <taxon>Clostridia</taxon>
        <taxon>Eubacteriales</taxon>
        <taxon>Desulfitobacteriaceae</taxon>
        <taxon>Desulfosporosinus</taxon>
    </lineage>
</organism>
<accession>G7WFM5</accession>
<dbReference type="KEGG" id="dor:Desor_3403"/>
<dbReference type="InterPro" id="IPR000064">
    <property type="entry name" value="NLP_P60_dom"/>
</dbReference>
<keyword evidence="2" id="KW-0645">Protease</keyword>
<dbReference type="EMBL" id="CP003108">
    <property type="protein sequence ID" value="AET68898.1"/>
    <property type="molecule type" value="Genomic_DNA"/>
</dbReference>